<gene>
    <name evidence="3" type="ORF">QEG23_000451</name>
</gene>
<keyword evidence="2" id="KW-1133">Transmembrane helix</keyword>
<protein>
    <recommendedName>
        <fullName evidence="5">Transmembrane protein</fullName>
    </recommendedName>
</protein>
<dbReference type="AlphaFoldDB" id="A0AAI9BYS0"/>
<evidence type="ECO:0000313" key="3">
    <source>
        <dbReference type="EMBL" id="EKT4090979.1"/>
    </source>
</evidence>
<organism evidence="3 4">
    <name type="scientific">Stenotrophomonas maltophilia</name>
    <name type="common">Pseudomonas maltophilia</name>
    <name type="synonym">Xanthomonas maltophilia</name>
    <dbReference type="NCBI Taxonomy" id="40324"/>
    <lineage>
        <taxon>Bacteria</taxon>
        <taxon>Pseudomonadati</taxon>
        <taxon>Pseudomonadota</taxon>
        <taxon>Gammaproteobacteria</taxon>
        <taxon>Lysobacterales</taxon>
        <taxon>Lysobacteraceae</taxon>
        <taxon>Stenotrophomonas</taxon>
        <taxon>Stenotrophomonas maltophilia group</taxon>
    </lineage>
</organism>
<evidence type="ECO:0008006" key="5">
    <source>
        <dbReference type="Google" id="ProtNLM"/>
    </source>
</evidence>
<comment type="caution">
    <text evidence="3">The sequence shown here is derived from an EMBL/GenBank/DDBJ whole genome shotgun (WGS) entry which is preliminary data.</text>
</comment>
<name>A0AAI9BYS0_STEMA</name>
<keyword evidence="2" id="KW-0812">Transmembrane</keyword>
<evidence type="ECO:0000256" key="1">
    <source>
        <dbReference type="SAM" id="MobiDB-lite"/>
    </source>
</evidence>
<dbReference type="EMBL" id="ABLOJW010000002">
    <property type="protein sequence ID" value="EKT4090979.1"/>
    <property type="molecule type" value="Genomic_DNA"/>
</dbReference>
<dbReference type="Proteomes" id="UP001218208">
    <property type="component" value="Unassembled WGS sequence"/>
</dbReference>
<evidence type="ECO:0000256" key="2">
    <source>
        <dbReference type="SAM" id="Phobius"/>
    </source>
</evidence>
<proteinExistence type="predicted"/>
<reference evidence="3" key="1">
    <citation type="submission" date="2022-07" db="EMBL/GenBank/DDBJ databases">
        <authorList>
            <consortium name="DAFM: The Division of Animal and Food Microbiology"/>
        </authorList>
    </citation>
    <scope>NUCLEOTIDE SEQUENCE</scope>
    <source>
        <strain evidence="3">19MO01SH01-2</strain>
    </source>
</reference>
<feature type="transmembrane region" description="Helical" evidence="2">
    <location>
        <begin position="20"/>
        <end position="40"/>
    </location>
</feature>
<feature type="region of interest" description="Disordered" evidence="1">
    <location>
        <begin position="59"/>
        <end position="94"/>
    </location>
</feature>
<evidence type="ECO:0000313" key="4">
    <source>
        <dbReference type="Proteomes" id="UP001218208"/>
    </source>
</evidence>
<accession>A0AAI9BYS0</accession>
<sequence length="154" mass="17356">MERERPEYLPPIERKRWNFPWLITGFLTLVSLATIGVLTLGRTNSAWSERFEGVRRSIKAAEQPSAVRTEPPTAVRSASSAPPERQQVRPTQKAQDLRCINGMFFRRIEGGWENLPGSRCGDIPNSAVQCFAGKPYRQMAADGGWILSPRDRCP</sequence>
<keyword evidence="2" id="KW-0472">Membrane</keyword>